<feature type="domain" description="Carrier" evidence="4">
    <location>
        <begin position="1999"/>
        <end position="2074"/>
    </location>
</feature>
<dbReference type="InterPro" id="IPR020845">
    <property type="entry name" value="AMP-binding_CS"/>
</dbReference>
<keyword evidence="2" id="KW-0596">Phosphopantetheine</keyword>
<dbReference type="InterPro" id="IPR006162">
    <property type="entry name" value="Ppantetheine_attach_site"/>
</dbReference>
<dbReference type="SUPFAM" id="SSF53474">
    <property type="entry name" value="alpha/beta-Hydrolases"/>
    <property type="match status" value="1"/>
</dbReference>
<dbReference type="KEGG" id="pcz:PCL1606_31510"/>
<dbReference type="PROSITE" id="PS00455">
    <property type="entry name" value="AMP_BINDING"/>
    <property type="match status" value="3"/>
</dbReference>
<protein>
    <submittedName>
        <fullName evidence="5">Bacitracin synthetase</fullName>
    </submittedName>
</protein>
<dbReference type="Gene3D" id="3.30.300.30">
    <property type="match status" value="3"/>
</dbReference>
<dbReference type="InterPro" id="IPR023213">
    <property type="entry name" value="CAT-like_dom_sf"/>
</dbReference>
<feature type="domain" description="Carrier" evidence="4">
    <location>
        <begin position="952"/>
        <end position="1026"/>
    </location>
</feature>
<dbReference type="PROSITE" id="PS50075">
    <property type="entry name" value="CARRIER"/>
    <property type="match status" value="3"/>
</dbReference>
<dbReference type="InterPro" id="IPR045851">
    <property type="entry name" value="AMP-bd_C_sf"/>
</dbReference>
<dbReference type="NCBIfam" id="TIGR01733">
    <property type="entry name" value="AA-adenyl-dom"/>
    <property type="match status" value="3"/>
</dbReference>
<gene>
    <name evidence="5" type="ORF">PCL1606_31510</name>
</gene>
<dbReference type="InterPro" id="IPR010071">
    <property type="entry name" value="AA_adenyl_dom"/>
</dbReference>
<proteinExistence type="predicted"/>
<dbReference type="PATRIC" id="fig|587753.10.peg.3144"/>
<dbReference type="Gene3D" id="3.30.559.10">
    <property type="entry name" value="Chloramphenicol acetyltransferase-like domain"/>
    <property type="match status" value="3"/>
</dbReference>
<accession>A0A0D5Y0S7</accession>
<evidence type="ECO:0000256" key="3">
    <source>
        <dbReference type="ARBA" id="ARBA00022553"/>
    </source>
</evidence>
<reference evidence="5 6" key="1">
    <citation type="journal article" date="2015" name="Mol. Plant Microbe Interact.">
        <title>Comparative Genomic Analysis of Pseudomonas chlororaphis PCL1606 Reveals New Insight into Antifungal Compounds Involved in Biocontrol.</title>
        <authorList>
            <person name="Calderon C.E."/>
            <person name="Ramos C."/>
            <person name="de Vicente A."/>
            <person name="Cazorla F.M."/>
        </authorList>
    </citation>
    <scope>NUCLEOTIDE SEQUENCE [LARGE SCALE GENOMIC DNA]</scope>
    <source>
        <strain evidence="5 6">PCL1606</strain>
    </source>
</reference>
<dbReference type="InterPro" id="IPR029058">
    <property type="entry name" value="AB_hydrolase_fold"/>
</dbReference>
<dbReference type="InterPro" id="IPR001031">
    <property type="entry name" value="Thioesterase"/>
</dbReference>
<dbReference type="Gene3D" id="3.40.50.1820">
    <property type="entry name" value="alpha/beta hydrolase"/>
    <property type="match status" value="1"/>
</dbReference>
<dbReference type="SUPFAM" id="SSF47336">
    <property type="entry name" value="ACP-like"/>
    <property type="match status" value="3"/>
</dbReference>
<dbReference type="Gene3D" id="3.40.50.12780">
    <property type="entry name" value="N-terminal domain of ligase-like"/>
    <property type="match status" value="2"/>
</dbReference>
<dbReference type="GO" id="GO:0005737">
    <property type="term" value="C:cytoplasm"/>
    <property type="evidence" value="ECO:0007669"/>
    <property type="project" value="TreeGrafter"/>
</dbReference>
<dbReference type="GO" id="GO:0043041">
    <property type="term" value="P:amino acid activation for nonribosomal peptide biosynthetic process"/>
    <property type="evidence" value="ECO:0007669"/>
    <property type="project" value="TreeGrafter"/>
</dbReference>
<dbReference type="NCBIfam" id="NF003417">
    <property type="entry name" value="PRK04813.1"/>
    <property type="match status" value="3"/>
</dbReference>
<comment type="cofactor">
    <cofactor evidence="1">
        <name>pantetheine 4'-phosphate</name>
        <dbReference type="ChEBI" id="CHEBI:47942"/>
    </cofactor>
</comment>
<feature type="domain" description="Carrier" evidence="4">
    <location>
        <begin position="3050"/>
        <end position="3125"/>
    </location>
</feature>
<evidence type="ECO:0000256" key="2">
    <source>
        <dbReference type="ARBA" id="ARBA00022450"/>
    </source>
</evidence>
<dbReference type="InterPro" id="IPR020806">
    <property type="entry name" value="PKS_PP-bd"/>
</dbReference>
<dbReference type="InterPro" id="IPR042099">
    <property type="entry name" value="ANL_N_sf"/>
</dbReference>
<dbReference type="CDD" id="cd19531">
    <property type="entry name" value="LCL_NRPS-like"/>
    <property type="match status" value="2"/>
</dbReference>
<dbReference type="EMBL" id="CP011110">
    <property type="protein sequence ID" value="AKA24602.1"/>
    <property type="molecule type" value="Genomic_DNA"/>
</dbReference>
<dbReference type="PANTHER" id="PTHR45527">
    <property type="entry name" value="NONRIBOSOMAL PEPTIDE SYNTHETASE"/>
    <property type="match status" value="1"/>
</dbReference>
<evidence type="ECO:0000256" key="1">
    <source>
        <dbReference type="ARBA" id="ARBA00001957"/>
    </source>
</evidence>
<organism evidence="5 6">
    <name type="scientific">Pseudomonas chlororaphis</name>
    <dbReference type="NCBI Taxonomy" id="587753"/>
    <lineage>
        <taxon>Bacteria</taxon>
        <taxon>Pseudomonadati</taxon>
        <taxon>Pseudomonadota</taxon>
        <taxon>Gammaproteobacteria</taxon>
        <taxon>Pseudomonadales</taxon>
        <taxon>Pseudomonadaceae</taxon>
        <taxon>Pseudomonas</taxon>
    </lineage>
</organism>
<keyword evidence="3" id="KW-0597">Phosphoprotein</keyword>
<dbReference type="Pfam" id="PF00550">
    <property type="entry name" value="PP-binding"/>
    <property type="match status" value="3"/>
</dbReference>
<dbReference type="SUPFAM" id="SSF56801">
    <property type="entry name" value="Acetyl-CoA synthetase-like"/>
    <property type="match status" value="3"/>
</dbReference>
<dbReference type="GO" id="GO:0044550">
    <property type="term" value="P:secondary metabolite biosynthetic process"/>
    <property type="evidence" value="ECO:0007669"/>
    <property type="project" value="TreeGrafter"/>
</dbReference>
<dbReference type="Gene3D" id="3.40.50.980">
    <property type="match status" value="2"/>
</dbReference>
<dbReference type="GO" id="GO:0003824">
    <property type="term" value="F:catalytic activity"/>
    <property type="evidence" value="ECO:0007669"/>
    <property type="project" value="InterPro"/>
</dbReference>
<dbReference type="PANTHER" id="PTHR45527:SF1">
    <property type="entry name" value="FATTY ACID SYNTHASE"/>
    <property type="match status" value="1"/>
</dbReference>
<dbReference type="Pfam" id="PF00975">
    <property type="entry name" value="Thioesterase"/>
    <property type="match status" value="1"/>
</dbReference>
<dbReference type="Pfam" id="PF00501">
    <property type="entry name" value="AMP-binding"/>
    <property type="match status" value="3"/>
</dbReference>
<dbReference type="InterPro" id="IPR009081">
    <property type="entry name" value="PP-bd_ACP"/>
</dbReference>
<dbReference type="InterPro" id="IPR000873">
    <property type="entry name" value="AMP-dep_synth/lig_dom"/>
</dbReference>
<dbReference type="InterPro" id="IPR001242">
    <property type="entry name" value="Condensation_dom"/>
</dbReference>
<dbReference type="Pfam" id="PF13193">
    <property type="entry name" value="AMP-binding_C"/>
    <property type="match status" value="2"/>
</dbReference>
<evidence type="ECO:0000259" key="4">
    <source>
        <dbReference type="PROSITE" id="PS50075"/>
    </source>
</evidence>
<name>A0A0D5Y0S7_9PSED</name>
<dbReference type="GO" id="GO:0031177">
    <property type="term" value="F:phosphopantetheine binding"/>
    <property type="evidence" value="ECO:0007669"/>
    <property type="project" value="InterPro"/>
</dbReference>
<dbReference type="Proteomes" id="UP000032748">
    <property type="component" value="Chromosome"/>
</dbReference>
<evidence type="ECO:0000313" key="5">
    <source>
        <dbReference type="EMBL" id="AKA24602.1"/>
    </source>
</evidence>
<dbReference type="SUPFAM" id="SSF52777">
    <property type="entry name" value="CoA-dependent acyltransferases"/>
    <property type="match status" value="6"/>
</dbReference>
<dbReference type="SMART" id="SM00823">
    <property type="entry name" value="PKS_PP"/>
    <property type="match status" value="3"/>
</dbReference>
<sequence length="3354" mass="374813">MERHMFSASPYTRTFWNEYIIKPESCEYNLILDQDIEGDLDLNRLRQAVEGISRDYILFSHVLDDRDEQLFWIKADTPPTLEYFDSPCDVASLTRQPFDLRQGPLCRFYLIRTDERRYNFIVVVHHVLLDGLSGGEFYTALSEYYNQGLARPAPKETFNDLVDLYASYEDDVVQLRDQFDSIAVWRNLLSGYPRRVELPYISSGKQQKIAGEVRFDIQFSEWRDLRAGVRHASHFLIFKTLWAVLIARQTGQGKVCIGYPVAAQGGDKVYYGAQVNTAVFPLTLLADSNFTTLYQSTLEYARQLKTSGRLRHSKLPVYHILGEGPVAELNVSFSQGFLKDLPLVFDGCRTQVNHRFNNDLSGYELLLEYQQSKDAFEFRLRYDADLFDSTQMAELAEQYQHLLRSTLIEPDRLLSTLPCLSAEQERRLKDQRHNDSEVPVDRVTTLFAGFEENARLYPTRTAVLDSRQSFSYAQLAQRSSCLAQRLREEYRRIRGEEMPADTLIPLYVQRGAGAVVAMLAIMKAGAAYVPLDPHTPAQRLAYILSDVNSPIVVTETALEAPLRDSAPQGYCLLIDRLEERLPDEEPITLPAVDGEQLAYVIYTSGTTGRPKGVLCEHRGATNMILGHGRRLLSQEQGVLNCLQFATLAFDAHVFEIFIALNGGHRLCIASEPQRLDLELLTAQIREWQINFCFLPPALLGTRPSLPDSLRYLAVGGESTSQDVLDHYLAAALQVANMYGPTEASVSVSVNVYRNNGARNIGLGIANMRCYVVDEHFHLLPLGVEGELCLAGIGLARGYLNLPELTSSAFIENPFSRDPNYCRLYRTGDRVRRLADGSLEYCGRADQQVKIHGYRIELGEIEAVMRAMPGVADALVVARKEPAPQLQAWFVVAPGSDLSAEQLCRQLSVQLPAHMVPTAMLAIPSIPLTASRKVDYRALPEPTLIDRSVAFRAPGNEMESRLLALFNRLLGTDAGVDHHFFRLGGNSILAIRLCHEIYKACGIKVSVLALNQHPTVALLSEHMARQEQTLSEHRIGSSGRTEALLSFQQSRLWFMENLAVGATHYLSPVLLQLGADVDCTAFINSLQALVERHQVLRSLVRQNETGEAYLYVTERRLPVPIRSVTPAQFTACLQQELQRPIDLLHDLPLRATVYRYQNEAGAEVTTSLLVFHHIAFDGWSMDVLLRELAALYPHFLGQAGQLPAALDVQYLDYAVWQREQPDPRADAEALAFWQQTLEGYQSLDLALDYVRPASFDVRGSHCEVALPASLVAMLEALARNQGVTLHAVLLAGFTLLLARYTGQDDIMLGIPLANRSQPELEGLIGFFVNSLPLRNQVPDELSVCEFIGQVAANTAHVQQHQSFPLEQLVDSLNVPRDFSRHPLFQVMFALENPVEAVCPDWLSVVDLSAYEQTAKFDLTVTLKPVAGQINARFNFATALFRQDSIRRLADYFVAILQQMVEESGQPLENISLACVVQPQSRLSMAEARRFEYAFERPLQYDFIRYAQQNPRAVAVIDELGEMTYGELYRAALTLSTQMRLQGGMTGEAIAILADKGRQQPVAILAVLMCGKAFLPMDKGWPLQRRLGVMVQAGINTLLSSEPWETSRINVIGLNAAGQALGLSVPERLLPTVDVAPDSLAYIIFTSGSTGTPKGVAIEHRSVVNMLEGTRRYFAINANDRSLALSALSFDLAIFDIFSPLSVGGAVVMPAERDRVNPQAWYQAMIDHRVTLWLSAPALLELLLDYVTNAGLLCGPVPTLRAVMVGGDWIATSLPERCRQWAAHSRFCSAGGATEAAVFSILYEVPHEPVRSISIPYGKPLPHERFYVLDARLRPLPVGAKGEIYIAGEGLARGYYGDAQRTTDSFFWHEPLHERLYRTGDAGRFLNDGNIEFMGRIDQQVKINGYRIELGEIENITLSYPTITACCVVLIQQPHPYLAAYLVAGEPLDIRALSQFLRGELPPYMMPKAFIQLDSMPLTENGKIARKSLPLPKNDQRPLVVAQSDLERECSLIWCGVLKLERISVEDNFFSLGGNSILAIQACYQISRRLHRVVSLSELGQHPTIRALCRYLELNGDESGPVVIPALHRETWPLSFSQMQLWFIEHLNGGSNLYHVPMLFRLGAEVDRDAYRQSLKAVVARHHVLRSVVCQQSALVAVSRLTGNELQVGQLQLGVADWQRQLLKDIDRPFALDLEIPVRASLYEVRQADGSTVFYCLVVVHHLAFDGWSQNLFLQELGDCYEAYRQDRPPALPDPILQYGDYACWQHEYLGSERMSELKAFWQQQLQGWQMLEMPLDFVRPAQFDHRGNNHGIVLPDALAARAEQFVQREGVTSFALFLSAFNLLLSCFSGQQDVLVGTPVANRPTSETRSVVGFFVNTLPLRTQINDEMPLSEYVRDVFNSSLQVQKYQSLPLEQLIDALQVPRDLSRHPLFQVLFVLEDDEQRPPLPEWLVPQSLMEHYQAAKFDLTLSVQKEDGRVQVVFNYATALFAASTMSCLSQYYLSILEQIVDRGQLRINQLELVPVAQLQEQRESWQSTAPAYDFERAIHYDFVQHARQRPQAVAIIDSLGELTYGELYQAALTLSLQLRQHADMGAETIAVMVDKGRAQIIAVLAIVMSGKAYLPLDSSWPEGRRQDVLEQSQTRVVFSSKPWQETPEARLLLIDPYGVVAALPPADAGEPAFPAASDLAYVIFTSGSTGVPKGVAVEHRGAVNSIVDTVRQLDLDAMDRGLALSALSFDISAFDIFGLLSVGGALVMPSEMERYQPDAWHRLMVTHGVTFWNSAPSVMTLLVEYLESFQAVENIWPTLRIAVLVGEVIAKPLPGRIRQWNRDCRVVSAGGATESSIWSILYDIPATPILRPSIPYGKAMSHQRFYVLDRHLRVLPPCLPGEQYIGGAGVARGYFRNEPITQERFIYHPVLGERLYRTGDAGRYLPDGNLEFMGRMDFQVKINGYRVELGEVEGQALAFPSIRSCCAIVSKDGGQERLALYYVSDEPLVEPELLAFMSQQLPLYMIPTALIPLPALPFNTSGKLDRKALPAPGQSEQNHYVAPANELEQQLCELWQATLKRERVGMTDDFFRSGGTSLMAISVCMKLSELLNISIPVVRLFQCRTLRNLLRATESSLVTALNKGASMEPVLWMIHPALVGSEVFYPFAHELEGRMSCRGIDNYNLYHQPAITSLGALADRYLDEMIASGLRPETGRVHILGWSLGGLIALEIAARLEQRGVVGVSLYLLDSFYQQGAAELPLAEVLPVLGITGDAAERAQRIAEVEDRLSQQQLSGQLQATTVTLFKAMELNPKLPRAAMEPLVAVTDNGLSAACSELNVIPLACHHHNILERSDDIIRVITGSEA</sequence>
<dbReference type="CDD" id="cd05930">
    <property type="entry name" value="A_NRPS"/>
    <property type="match status" value="1"/>
</dbReference>
<dbReference type="Gene3D" id="3.30.559.30">
    <property type="entry name" value="Nonribosomal peptide synthetase, condensation domain"/>
    <property type="match status" value="3"/>
</dbReference>
<dbReference type="Gene3D" id="1.10.1200.10">
    <property type="entry name" value="ACP-like"/>
    <property type="match status" value="3"/>
</dbReference>
<dbReference type="InterPro" id="IPR025110">
    <property type="entry name" value="AMP-bd_C"/>
</dbReference>
<dbReference type="Gene3D" id="2.30.38.10">
    <property type="entry name" value="Luciferase, Domain 3"/>
    <property type="match status" value="1"/>
</dbReference>
<dbReference type="PROSITE" id="PS00012">
    <property type="entry name" value="PHOSPHOPANTETHEINE"/>
    <property type="match status" value="1"/>
</dbReference>
<evidence type="ECO:0000313" key="6">
    <source>
        <dbReference type="Proteomes" id="UP000032748"/>
    </source>
</evidence>
<dbReference type="InterPro" id="IPR036736">
    <property type="entry name" value="ACP-like_sf"/>
</dbReference>
<dbReference type="Pfam" id="PF00668">
    <property type="entry name" value="Condensation"/>
    <property type="match status" value="3"/>
</dbReference>